<dbReference type="GO" id="GO:0005665">
    <property type="term" value="C:RNA polymerase II, core complex"/>
    <property type="evidence" value="ECO:0007669"/>
    <property type="project" value="TreeGrafter"/>
</dbReference>
<dbReference type="EMBL" id="MN739302">
    <property type="protein sequence ID" value="QHS97726.1"/>
    <property type="molecule type" value="Genomic_DNA"/>
</dbReference>
<dbReference type="Pfam" id="PF04998">
    <property type="entry name" value="RNA_pol_Rpb1_5"/>
    <property type="match status" value="1"/>
</dbReference>
<reference evidence="9" key="1">
    <citation type="journal article" date="2020" name="Nature">
        <title>Giant virus diversity and host interactions through global metagenomics.</title>
        <authorList>
            <person name="Schulz F."/>
            <person name="Roux S."/>
            <person name="Paez-Espino D."/>
            <person name="Jungbluth S."/>
            <person name="Walsh D.A."/>
            <person name="Denef V.J."/>
            <person name="McMahon K.D."/>
            <person name="Konstantinidis K.T."/>
            <person name="Eloe-Fadrosh E.A."/>
            <person name="Kyrpides N.C."/>
            <person name="Woyke T."/>
        </authorList>
    </citation>
    <scope>NUCLEOTIDE SEQUENCE</scope>
    <source>
        <strain evidence="9">GVMAG-M-3300020182-33</strain>
    </source>
</reference>
<proteinExistence type="predicted"/>
<organism evidence="9">
    <name type="scientific">viral metagenome</name>
    <dbReference type="NCBI Taxonomy" id="1070528"/>
    <lineage>
        <taxon>unclassified sequences</taxon>
        <taxon>metagenomes</taxon>
        <taxon>organismal metagenomes</taxon>
    </lineage>
</organism>
<dbReference type="Gene3D" id="6.20.50.80">
    <property type="match status" value="1"/>
</dbReference>
<dbReference type="Gene3D" id="1.10.132.30">
    <property type="match status" value="1"/>
</dbReference>
<dbReference type="InterPro" id="IPR007083">
    <property type="entry name" value="RNA_pol_Rpb1_4"/>
</dbReference>
<dbReference type="InterPro" id="IPR038120">
    <property type="entry name" value="Rpb1_funnel_sf"/>
</dbReference>
<evidence type="ECO:0000313" key="9">
    <source>
        <dbReference type="EMBL" id="QHS97726.1"/>
    </source>
</evidence>
<keyword evidence="4" id="KW-0548">Nucleotidyltransferase</keyword>
<evidence type="ECO:0000259" key="8">
    <source>
        <dbReference type="Pfam" id="PF05000"/>
    </source>
</evidence>
<dbReference type="Gene3D" id="1.10.274.100">
    <property type="entry name" value="RNA polymerase Rpb1, domain 3"/>
    <property type="match status" value="1"/>
</dbReference>
<evidence type="ECO:0000256" key="4">
    <source>
        <dbReference type="ARBA" id="ARBA00022695"/>
    </source>
</evidence>
<dbReference type="InterPro" id="IPR007081">
    <property type="entry name" value="RNA_pol_Rpb1_5"/>
</dbReference>
<dbReference type="AlphaFoldDB" id="A0A6C0BZX9"/>
<protein>
    <recommendedName>
        <fullName evidence="1">DNA-directed RNA polymerase</fullName>
        <ecNumber evidence="1">2.7.7.6</ecNumber>
    </recommendedName>
</protein>
<dbReference type="Pfam" id="PF04983">
    <property type="entry name" value="RNA_pol_Rpb1_3"/>
    <property type="match status" value="1"/>
</dbReference>
<dbReference type="SUPFAM" id="SSF64484">
    <property type="entry name" value="beta and beta-prime subunits of DNA dependent RNA-polymerase"/>
    <property type="match status" value="1"/>
</dbReference>
<dbReference type="PANTHER" id="PTHR19376">
    <property type="entry name" value="DNA-DIRECTED RNA POLYMERASE"/>
    <property type="match status" value="1"/>
</dbReference>
<dbReference type="PANTHER" id="PTHR19376:SF37">
    <property type="entry name" value="DNA-DIRECTED RNA POLYMERASE II SUBUNIT RPB1"/>
    <property type="match status" value="1"/>
</dbReference>
<keyword evidence="3" id="KW-0808">Transferase</keyword>
<accession>A0A6C0BZX9</accession>
<feature type="domain" description="RNA polymerase Rpb1" evidence="7">
    <location>
        <begin position="283"/>
        <end position="522"/>
    </location>
</feature>
<keyword evidence="5" id="KW-0804">Transcription</keyword>
<evidence type="ECO:0000256" key="1">
    <source>
        <dbReference type="ARBA" id="ARBA00012418"/>
    </source>
</evidence>
<name>A0A6C0BZX9_9ZZZZ</name>
<dbReference type="GO" id="GO:0006351">
    <property type="term" value="P:DNA-templated transcription"/>
    <property type="evidence" value="ECO:0007669"/>
    <property type="project" value="InterPro"/>
</dbReference>
<evidence type="ECO:0000256" key="5">
    <source>
        <dbReference type="ARBA" id="ARBA00023163"/>
    </source>
</evidence>
<dbReference type="Pfam" id="PF05000">
    <property type="entry name" value="RNA_pol_Rpb1_4"/>
    <property type="match status" value="1"/>
</dbReference>
<sequence>MSVPVQIVSPQANKPCIGFVQDSVIGSWLLTRDDTVVPRSLAFALIASIRHTRQDLPSKDHYTGKEIFSVLLPPELHYRNKRTGVVIEHGFLVSGMLCKVTLGATSGGIVHSMYHSFGPTRTANFLSDTQRLVNRWLLHRGFSIKLSDCEPLDTTRDEVALAVRLAQQKVTKIMQTTQPLSAKHPNILTSQRIEETLSEIANRVLTNVGKVVHASLNEKTNSLYQAVLCASKGNLINVAQLVGCIGQTSVEGRRILICDPQEQFGQGDTLGKCGFVSSSYFSGLSHTEFFFHTMAGREGLIDTAVKTANTGYLQRRLMKAMETLTVAYDRTVRNANQNILQFQYGADDFDATYVLRQTLPCLTTSLSELENNFEPGGEWQMFKDVLLGFRERKWRFLLSESDTFVYCPGSVEDIYMMFQARSKMYKLAESDCLSSAECLARVNKLCEGCCVAPWSYRACYAVLLRWNLRYEAVRTFPTHVFDDMLAEITRRTHYALVAPGEAVGALSAQSISEPLTQLTLNTCGT</sequence>
<evidence type="ECO:0000259" key="6">
    <source>
        <dbReference type="Pfam" id="PF04983"/>
    </source>
</evidence>
<feature type="domain" description="RNA polymerase Rpb1" evidence="6">
    <location>
        <begin position="6"/>
        <end position="149"/>
    </location>
</feature>
<dbReference type="Gene3D" id="6.10.250.2940">
    <property type="match status" value="1"/>
</dbReference>
<dbReference type="EC" id="2.7.7.6" evidence="1"/>
<feature type="domain" description="RNA polymerase Rpb1" evidence="8">
    <location>
        <begin position="193"/>
        <end position="255"/>
    </location>
</feature>
<dbReference type="GO" id="GO:0003899">
    <property type="term" value="F:DNA-directed RNA polymerase activity"/>
    <property type="evidence" value="ECO:0007669"/>
    <property type="project" value="UniProtKB-EC"/>
</dbReference>
<evidence type="ECO:0000256" key="2">
    <source>
        <dbReference type="ARBA" id="ARBA00022478"/>
    </source>
</evidence>
<dbReference type="GO" id="GO:0003677">
    <property type="term" value="F:DNA binding"/>
    <property type="evidence" value="ECO:0007669"/>
    <property type="project" value="InterPro"/>
</dbReference>
<dbReference type="InterPro" id="IPR042102">
    <property type="entry name" value="RNA_pol_Rpb1_3_sf"/>
</dbReference>
<dbReference type="InterPro" id="IPR045867">
    <property type="entry name" value="DNA-dir_RpoC_beta_prime"/>
</dbReference>
<dbReference type="InterPro" id="IPR007066">
    <property type="entry name" value="RNA_pol_Rpb1_3"/>
</dbReference>
<evidence type="ECO:0000256" key="3">
    <source>
        <dbReference type="ARBA" id="ARBA00022679"/>
    </source>
</evidence>
<evidence type="ECO:0000259" key="7">
    <source>
        <dbReference type="Pfam" id="PF04998"/>
    </source>
</evidence>
<keyword evidence="2" id="KW-0240">DNA-directed RNA polymerase</keyword>